<dbReference type="InterPro" id="IPR008271">
    <property type="entry name" value="Ser/Thr_kinase_AS"/>
</dbReference>
<dbReference type="GO" id="GO:0050684">
    <property type="term" value="P:regulation of mRNA processing"/>
    <property type="evidence" value="ECO:0007669"/>
    <property type="project" value="TreeGrafter"/>
</dbReference>
<dbReference type="OrthoDB" id="5979581at2759"/>
<dbReference type="InterPro" id="IPR011009">
    <property type="entry name" value="Kinase-like_dom_sf"/>
</dbReference>
<dbReference type="PROSITE" id="PS00108">
    <property type="entry name" value="PROTEIN_KINASE_ST"/>
    <property type="match status" value="1"/>
</dbReference>
<evidence type="ECO:0000256" key="7">
    <source>
        <dbReference type="ARBA" id="ARBA00047899"/>
    </source>
</evidence>
<dbReference type="PANTHER" id="PTHR47634:SF9">
    <property type="entry name" value="PROTEIN KINASE DOMAIN-CONTAINING PROTEIN-RELATED"/>
    <property type="match status" value="1"/>
</dbReference>
<keyword evidence="4" id="KW-0547">Nucleotide-binding</keyword>
<feature type="region of interest" description="Disordered" evidence="9">
    <location>
        <begin position="33"/>
        <end position="52"/>
    </location>
</feature>
<evidence type="ECO:0000256" key="9">
    <source>
        <dbReference type="SAM" id="MobiDB-lite"/>
    </source>
</evidence>
<comment type="catalytic activity">
    <reaction evidence="7">
        <text>L-threonyl-[protein] + ATP = O-phospho-L-threonyl-[protein] + ADP + H(+)</text>
        <dbReference type="Rhea" id="RHEA:46608"/>
        <dbReference type="Rhea" id="RHEA-COMP:11060"/>
        <dbReference type="Rhea" id="RHEA-COMP:11605"/>
        <dbReference type="ChEBI" id="CHEBI:15378"/>
        <dbReference type="ChEBI" id="CHEBI:30013"/>
        <dbReference type="ChEBI" id="CHEBI:30616"/>
        <dbReference type="ChEBI" id="CHEBI:61977"/>
        <dbReference type="ChEBI" id="CHEBI:456216"/>
        <dbReference type="EC" id="2.7.11.1"/>
    </reaction>
</comment>
<proteinExistence type="predicted"/>
<gene>
    <name evidence="11" type="ORF">D9611_001863</name>
</gene>
<dbReference type="PANTHER" id="PTHR47634">
    <property type="entry name" value="PROTEIN KINASE DOMAIN-CONTAINING PROTEIN-RELATED"/>
    <property type="match status" value="1"/>
</dbReference>
<feature type="domain" description="Protein kinase" evidence="10">
    <location>
        <begin position="110"/>
        <end position="485"/>
    </location>
</feature>
<keyword evidence="5" id="KW-0418">Kinase</keyword>
<dbReference type="SUPFAM" id="SSF56112">
    <property type="entry name" value="Protein kinase-like (PK-like)"/>
    <property type="match status" value="1"/>
</dbReference>
<evidence type="ECO:0000256" key="2">
    <source>
        <dbReference type="ARBA" id="ARBA00022527"/>
    </source>
</evidence>
<evidence type="ECO:0000256" key="6">
    <source>
        <dbReference type="ARBA" id="ARBA00022840"/>
    </source>
</evidence>
<dbReference type="EC" id="2.7.11.1" evidence="1"/>
<comment type="catalytic activity">
    <reaction evidence="8">
        <text>L-seryl-[protein] + ATP = O-phospho-L-seryl-[protein] + ADP + H(+)</text>
        <dbReference type="Rhea" id="RHEA:17989"/>
        <dbReference type="Rhea" id="RHEA-COMP:9863"/>
        <dbReference type="Rhea" id="RHEA-COMP:11604"/>
        <dbReference type="ChEBI" id="CHEBI:15378"/>
        <dbReference type="ChEBI" id="CHEBI:29999"/>
        <dbReference type="ChEBI" id="CHEBI:30616"/>
        <dbReference type="ChEBI" id="CHEBI:83421"/>
        <dbReference type="ChEBI" id="CHEBI:456216"/>
        <dbReference type="EC" id="2.7.11.1"/>
    </reaction>
</comment>
<keyword evidence="2" id="KW-0723">Serine/threonine-protein kinase</keyword>
<evidence type="ECO:0000259" key="10">
    <source>
        <dbReference type="PROSITE" id="PS50011"/>
    </source>
</evidence>
<keyword evidence="3" id="KW-0808">Transferase</keyword>
<evidence type="ECO:0000256" key="3">
    <source>
        <dbReference type="ARBA" id="ARBA00022679"/>
    </source>
</evidence>
<dbReference type="Gene3D" id="1.10.510.10">
    <property type="entry name" value="Transferase(Phosphotransferase) domain 1"/>
    <property type="match status" value="1"/>
</dbReference>
<feature type="region of interest" description="Disordered" evidence="9">
    <location>
        <begin position="490"/>
        <end position="510"/>
    </location>
</feature>
<evidence type="ECO:0000256" key="4">
    <source>
        <dbReference type="ARBA" id="ARBA00022741"/>
    </source>
</evidence>
<feature type="compositionally biased region" description="Polar residues" evidence="9">
    <location>
        <begin position="499"/>
        <end position="510"/>
    </location>
</feature>
<dbReference type="GO" id="GO:0000245">
    <property type="term" value="P:spliceosomal complex assembly"/>
    <property type="evidence" value="ECO:0007669"/>
    <property type="project" value="TreeGrafter"/>
</dbReference>
<dbReference type="Pfam" id="PF00069">
    <property type="entry name" value="Pkinase"/>
    <property type="match status" value="2"/>
</dbReference>
<accession>A0A8H5FLR2</accession>
<name>A0A8H5FLR2_9AGAR</name>
<dbReference type="GO" id="GO:0005634">
    <property type="term" value="C:nucleus"/>
    <property type="evidence" value="ECO:0007669"/>
    <property type="project" value="TreeGrafter"/>
</dbReference>
<dbReference type="SMART" id="SM00220">
    <property type="entry name" value="S_TKc"/>
    <property type="match status" value="1"/>
</dbReference>
<dbReference type="PROSITE" id="PS50011">
    <property type="entry name" value="PROTEIN_KINASE_DOM"/>
    <property type="match status" value="1"/>
</dbReference>
<evidence type="ECO:0000256" key="1">
    <source>
        <dbReference type="ARBA" id="ARBA00012513"/>
    </source>
</evidence>
<evidence type="ECO:0000256" key="8">
    <source>
        <dbReference type="ARBA" id="ARBA00048679"/>
    </source>
</evidence>
<keyword evidence="12" id="KW-1185">Reference proteome</keyword>
<comment type="caution">
    <text evidence="11">The sequence shown here is derived from an EMBL/GenBank/DDBJ whole genome shotgun (WGS) entry which is preliminary data.</text>
</comment>
<dbReference type="GO" id="GO:0005737">
    <property type="term" value="C:cytoplasm"/>
    <property type="evidence" value="ECO:0007669"/>
    <property type="project" value="TreeGrafter"/>
</dbReference>
<dbReference type="EMBL" id="JAACJK010000001">
    <property type="protein sequence ID" value="KAF5341875.1"/>
    <property type="molecule type" value="Genomic_DNA"/>
</dbReference>
<evidence type="ECO:0000313" key="11">
    <source>
        <dbReference type="EMBL" id="KAF5341875.1"/>
    </source>
</evidence>
<dbReference type="GO" id="GO:0005524">
    <property type="term" value="F:ATP binding"/>
    <property type="evidence" value="ECO:0007669"/>
    <property type="project" value="UniProtKB-KW"/>
</dbReference>
<organism evidence="11 12">
    <name type="scientific">Ephemerocybe angulata</name>
    <dbReference type="NCBI Taxonomy" id="980116"/>
    <lineage>
        <taxon>Eukaryota</taxon>
        <taxon>Fungi</taxon>
        <taxon>Dikarya</taxon>
        <taxon>Basidiomycota</taxon>
        <taxon>Agaricomycotina</taxon>
        <taxon>Agaricomycetes</taxon>
        <taxon>Agaricomycetidae</taxon>
        <taxon>Agaricales</taxon>
        <taxon>Agaricineae</taxon>
        <taxon>Psathyrellaceae</taxon>
        <taxon>Ephemerocybe</taxon>
    </lineage>
</organism>
<reference evidence="11 12" key="1">
    <citation type="journal article" date="2020" name="ISME J.">
        <title>Uncovering the hidden diversity of litter-decomposition mechanisms in mushroom-forming fungi.</title>
        <authorList>
            <person name="Floudas D."/>
            <person name="Bentzer J."/>
            <person name="Ahren D."/>
            <person name="Johansson T."/>
            <person name="Persson P."/>
            <person name="Tunlid A."/>
        </authorList>
    </citation>
    <scope>NUCLEOTIDE SEQUENCE [LARGE SCALE GENOMIC DNA]</scope>
    <source>
        <strain evidence="11 12">CBS 175.51</strain>
    </source>
</reference>
<keyword evidence="6" id="KW-0067">ATP-binding</keyword>
<evidence type="ECO:0000256" key="5">
    <source>
        <dbReference type="ARBA" id="ARBA00022777"/>
    </source>
</evidence>
<dbReference type="GO" id="GO:0004674">
    <property type="term" value="F:protein serine/threonine kinase activity"/>
    <property type="evidence" value="ECO:0007669"/>
    <property type="project" value="UniProtKB-KW"/>
</dbReference>
<dbReference type="Proteomes" id="UP000541558">
    <property type="component" value="Unassembled WGS sequence"/>
</dbReference>
<dbReference type="InterPro" id="IPR000719">
    <property type="entry name" value="Prot_kinase_dom"/>
</dbReference>
<dbReference type="InterPro" id="IPR051334">
    <property type="entry name" value="SRPK"/>
</dbReference>
<sequence>MLRSPTEHALQPTSKATRLALLLTFSSQYSAAYAPRKQGPGPARPSTSRRGAHAVAVNPTTNFFTSCPPGASQRTKPVGFDEEPCTLSLEDGYGYAKVDIGQRWGPQDEYEIMRKLGWGMYATTWLVYNHKTKKYHAMKIVNEYGTFLESNEAISRAHPQFHELDILQRISSPLRPTGRGVKQCLRLVDSFYTSRGTAQYLCLVMEVGGMDLSSLQSQIGVNYALPPELVKSIVKQLCIALDYMHSECKVVHTDLKPGNILLGLKSREARQLVKTALRDHPPEKYPPRKVMGETFEALKSQPLPLPPFEDTDEMHSWRFKIADYGSAQWLGRRSTNIVQPIRLRAPEVLWGERWDEKVDVWALGCLTYEFLTGTSLFKLDKSLSFSEDIYISRQQLALLTQSGDFPDSDYFNRSSKGDFLKTTADGLTYPKPLAAALRTRRKAPINTPDTTKEERELALAFIARCLTIDPKQRASAKELLRHPWVRGLKAPAPRRKRASSNVPSTSSAQTLGVSQSVDKFNVYSRTFSTI</sequence>
<protein>
    <recommendedName>
        <fullName evidence="1">non-specific serine/threonine protein kinase</fullName>
        <ecNumber evidence="1">2.7.11.1</ecNumber>
    </recommendedName>
</protein>
<dbReference type="AlphaFoldDB" id="A0A8H5FLR2"/>
<dbReference type="Gene3D" id="3.30.200.20">
    <property type="entry name" value="Phosphorylase Kinase, domain 1"/>
    <property type="match status" value="1"/>
</dbReference>
<evidence type="ECO:0000313" key="12">
    <source>
        <dbReference type="Proteomes" id="UP000541558"/>
    </source>
</evidence>